<keyword evidence="2" id="KW-1185">Reference proteome</keyword>
<dbReference type="AlphaFoldDB" id="A0AAD5TBN5"/>
<comment type="caution">
    <text evidence="1">The sequence shown here is derived from an EMBL/GenBank/DDBJ whole genome shotgun (WGS) entry which is preliminary data.</text>
</comment>
<accession>A0AAD5TBN5</accession>
<name>A0AAD5TBN5_9FUNG</name>
<evidence type="ECO:0000313" key="2">
    <source>
        <dbReference type="Proteomes" id="UP001211907"/>
    </source>
</evidence>
<gene>
    <name evidence="1" type="ORF">HK100_009638</name>
</gene>
<reference evidence="1" key="1">
    <citation type="submission" date="2020-05" db="EMBL/GenBank/DDBJ databases">
        <title>Phylogenomic resolution of chytrid fungi.</title>
        <authorList>
            <person name="Stajich J.E."/>
            <person name="Amses K."/>
            <person name="Simmons R."/>
            <person name="Seto K."/>
            <person name="Myers J."/>
            <person name="Bonds A."/>
            <person name="Quandt C.A."/>
            <person name="Barry K."/>
            <person name="Liu P."/>
            <person name="Grigoriev I."/>
            <person name="Longcore J.E."/>
            <person name="James T.Y."/>
        </authorList>
    </citation>
    <scope>NUCLEOTIDE SEQUENCE</scope>
    <source>
        <strain evidence="1">JEL0513</strain>
    </source>
</reference>
<protein>
    <submittedName>
        <fullName evidence="1">Uncharacterized protein</fullName>
    </submittedName>
</protein>
<dbReference type="Proteomes" id="UP001211907">
    <property type="component" value="Unassembled WGS sequence"/>
</dbReference>
<sequence>MERHDDADEISLLAQKISLVFDFTGCFISKNSSATDVSLVTAIVGLVSEQLIETLSANDPLNWIHAPLTFKTILYGGGGGSFSGSKDSGIDLTAGEIITNNVEFFCMIDRGRIVAAVLGNIKQKLQEYLSKKRIKQQRQTKSAVAVFMAKPGLQRECRELERGVWSAQGAEDALIKTKLEDFEENSIESFIINDASKLVTNLQSIQTKLPAAFIRETQLMKDFVSFMCSQVLPLSIKLRQSKIKDVVVQDRLLKLNPLPKITSFDNCYNGK</sequence>
<organism evidence="1 2">
    <name type="scientific">Physocladia obscura</name>
    <dbReference type="NCBI Taxonomy" id="109957"/>
    <lineage>
        <taxon>Eukaryota</taxon>
        <taxon>Fungi</taxon>
        <taxon>Fungi incertae sedis</taxon>
        <taxon>Chytridiomycota</taxon>
        <taxon>Chytridiomycota incertae sedis</taxon>
        <taxon>Chytridiomycetes</taxon>
        <taxon>Chytridiales</taxon>
        <taxon>Chytriomycetaceae</taxon>
        <taxon>Physocladia</taxon>
    </lineage>
</organism>
<proteinExistence type="predicted"/>
<evidence type="ECO:0000313" key="1">
    <source>
        <dbReference type="EMBL" id="KAJ3140440.1"/>
    </source>
</evidence>
<dbReference type="EMBL" id="JADGJH010000050">
    <property type="protein sequence ID" value="KAJ3140440.1"/>
    <property type="molecule type" value="Genomic_DNA"/>
</dbReference>